<dbReference type="Proteomes" id="UP001209878">
    <property type="component" value="Unassembled WGS sequence"/>
</dbReference>
<evidence type="ECO:0000256" key="1">
    <source>
        <dbReference type="SAM" id="MobiDB-lite"/>
    </source>
</evidence>
<evidence type="ECO:0000313" key="3">
    <source>
        <dbReference type="Proteomes" id="UP001209878"/>
    </source>
</evidence>
<dbReference type="PANTHER" id="PTHR47204">
    <property type="entry name" value="OS02G0168900 PROTEIN"/>
    <property type="match status" value="1"/>
</dbReference>
<organism evidence="2 3">
    <name type="scientific">Ridgeia piscesae</name>
    <name type="common">Tubeworm</name>
    <dbReference type="NCBI Taxonomy" id="27915"/>
    <lineage>
        <taxon>Eukaryota</taxon>
        <taxon>Metazoa</taxon>
        <taxon>Spiralia</taxon>
        <taxon>Lophotrochozoa</taxon>
        <taxon>Annelida</taxon>
        <taxon>Polychaeta</taxon>
        <taxon>Sedentaria</taxon>
        <taxon>Canalipalpata</taxon>
        <taxon>Sabellida</taxon>
        <taxon>Siboglinidae</taxon>
        <taxon>Ridgeia</taxon>
    </lineage>
</organism>
<dbReference type="GO" id="GO:0006401">
    <property type="term" value="P:RNA catabolic process"/>
    <property type="evidence" value="ECO:0007669"/>
    <property type="project" value="InterPro"/>
</dbReference>
<protein>
    <submittedName>
        <fullName evidence="2">Uncharacterized protein</fullName>
    </submittedName>
</protein>
<comment type="caution">
    <text evidence="2">The sequence shown here is derived from an EMBL/GenBank/DDBJ whole genome shotgun (WGS) entry which is preliminary data.</text>
</comment>
<gene>
    <name evidence="2" type="ORF">NP493_1223g00018</name>
</gene>
<dbReference type="PANTHER" id="PTHR47204:SF1">
    <property type="entry name" value="RIBONUCLEASE H2 SUBUNIT C"/>
    <property type="match status" value="1"/>
</dbReference>
<name>A0AAD9NG24_RIDPI</name>
<dbReference type="EMBL" id="JAODUO010001220">
    <property type="protein sequence ID" value="KAK2168715.1"/>
    <property type="molecule type" value="Genomic_DNA"/>
</dbReference>
<proteinExistence type="predicted"/>
<dbReference type="InterPro" id="IPR013924">
    <property type="entry name" value="RNase_H2_suC"/>
</dbReference>
<dbReference type="Gene3D" id="2.40.128.680">
    <property type="match status" value="1"/>
</dbReference>
<feature type="region of interest" description="Disordered" evidence="1">
    <location>
        <begin position="1"/>
        <end position="20"/>
    </location>
</feature>
<evidence type="ECO:0000313" key="2">
    <source>
        <dbReference type="EMBL" id="KAK2168715.1"/>
    </source>
</evidence>
<feature type="non-terminal residue" evidence="2">
    <location>
        <position position="93"/>
    </location>
</feature>
<dbReference type="GO" id="GO:0032299">
    <property type="term" value="C:ribonuclease H2 complex"/>
    <property type="evidence" value="ECO:0007669"/>
    <property type="project" value="InterPro"/>
</dbReference>
<keyword evidence="3" id="KW-1185">Reference proteome</keyword>
<sequence length="93" mass="10792">GFVTSFRGRPLRGEKLHPPRGYTGVVLEERQTEEGEDRTMKVTHTFKDFTYWNLDARPSVNDKIVQVMHWVDLAKVIHRPVNEDDSQRSVVGK</sequence>
<reference evidence="2" key="1">
    <citation type="journal article" date="2023" name="Mol. Biol. Evol.">
        <title>Third-Generation Sequencing Reveals the Adaptive Role of the Epigenome in Three Deep-Sea Polychaetes.</title>
        <authorList>
            <person name="Perez M."/>
            <person name="Aroh O."/>
            <person name="Sun Y."/>
            <person name="Lan Y."/>
            <person name="Juniper S.K."/>
            <person name="Young C.R."/>
            <person name="Angers B."/>
            <person name="Qian P.Y."/>
        </authorList>
    </citation>
    <scope>NUCLEOTIDE SEQUENCE</scope>
    <source>
        <strain evidence="2">R07B-5</strain>
    </source>
</reference>
<dbReference type="AlphaFoldDB" id="A0AAD9NG24"/>
<accession>A0AAD9NG24</accession>
<dbReference type="Pfam" id="PF08615">
    <property type="entry name" value="RNase_H2_suC"/>
    <property type="match status" value="1"/>
</dbReference>
<dbReference type="CDD" id="cd09271">
    <property type="entry name" value="RNase_H2-C"/>
    <property type="match status" value="1"/>
</dbReference>